<comment type="caution">
    <text evidence="3">The sequence shown here is derived from an EMBL/GenBank/DDBJ whole genome shotgun (WGS) entry which is preliminary data.</text>
</comment>
<dbReference type="GO" id="GO:0004622">
    <property type="term" value="F:phosphatidylcholine lysophospholipase activity"/>
    <property type="evidence" value="ECO:0007669"/>
    <property type="project" value="TreeGrafter"/>
</dbReference>
<dbReference type="Pfam" id="PF13472">
    <property type="entry name" value="Lipase_GDSL_2"/>
    <property type="match status" value="1"/>
</dbReference>
<dbReference type="InterPro" id="IPR036514">
    <property type="entry name" value="SGNH_hydro_sf"/>
</dbReference>
<dbReference type="OrthoDB" id="2513075at2"/>
<dbReference type="PANTHER" id="PTHR30383">
    <property type="entry name" value="THIOESTERASE 1/PROTEASE 1/LYSOPHOSPHOLIPASE L1"/>
    <property type="match status" value="1"/>
</dbReference>
<proteinExistence type="predicted"/>
<feature type="transmembrane region" description="Helical" evidence="1">
    <location>
        <begin position="6"/>
        <end position="28"/>
    </location>
</feature>
<protein>
    <submittedName>
        <fullName evidence="3">Sialate O-acetylesterase</fullName>
    </submittedName>
</protein>
<dbReference type="AlphaFoldDB" id="A0A433NNJ2"/>
<keyword evidence="1" id="KW-0472">Membrane</keyword>
<dbReference type="RefSeq" id="WP_016872639.1">
    <property type="nucleotide sequence ID" value="NZ_AJLN01000084.1"/>
</dbReference>
<dbReference type="Gene3D" id="3.40.50.1110">
    <property type="entry name" value="SGNH hydrolase"/>
    <property type="match status" value="1"/>
</dbReference>
<evidence type="ECO:0000313" key="4">
    <source>
        <dbReference type="Proteomes" id="UP000268857"/>
    </source>
</evidence>
<dbReference type="EMBL" id="RSCJ01000003">
    <property type="protein sequence ID" value="RUR84927.1"/>
    <property type="molecule type" value="Genomic_DNA"/>
</dbReference>
<reference evidence="3 4" key="1">
    <citation type="journal article" date="2019" name="Genome Biol. Evol.">
        <title>Day and night: Metabolic profiles and evolutionary relationships of six axenic non-marine cyanobacteria.</title>
        <authorList>
            <person name="Will S.E."/>
            <person name="Henke P."/>
            <person name="Boedeker C."/>
            <person name="Huang S."/>
            <person name="Brinkmann H."/>
            <person name="Rohde M."/>
            <person name="Jarek M."/>
            <person name="Friedl T."/>
            <person name="Seufert S."/>
            <person name="Schumacher M."/>
            <person name="Overmann J."/>
            <person name="Neumann-Schaal M."/>
            <person name="Petersen J."/>
        </authorList>
    </citation>
    <scope>NUCLEOTIDE SEQUENCE [LARGE SCALE GENOMIC DNA]</scope>
    <source>
        <strain evidence="3 4">PCC 6912</strain>
    </source>
</reference>
<feature type="domain" description="SGNH hydrolase-type esterase" evidence="2">
    <location>
        <begin position="78"/>
        <end position="234"/>
    </location>
</feature>
<keyword evidence="4" id="KW-1185">Reference proteome</keyword>
<accession>A0A433NNJ2</accession>
<name>A0A433NNJ2_CHLFR</name>
<evidence type="ECO:0000256" key="1">
    <source>
        <dbReference type="SAM" id="Phobius"/>
    </source>
</evidence>
<evidence type="ECO:0000259" key="2">
    <source>
        <dbReference type="Pfam" id="PF13472"/>
    </source>
</evidence>
<keyword evidence="1" id="KW-1133">Transmembrane helix</keyword>
<evidence type="ECO:0000313" key="3">
    <source>
        <dbReference type="EMBL" id="RUR84927.1"/>
    </source>
</evidence>
<dbReference type="InterPro" id="IPR051532">
    <property type="entry name" value="Ester_Hydrolysis_Enzymes"/>
</dbReference>
<dbReference type="Proteomes" id="UP000268857">
    <property type="component" value="Unassembled WGS sequence"/>
</dbReference>
<sequence length="253" mass="29766">MNNQVIFLLWISVGINILCFFIGGFIFLKKARYYYLFLKTLKFLNLQKSLHLDYPPYYWHKKSQYELLPQTESEIIMLGDSITDEGEWIELLGNIKVKNRGISGDTTERILYRLSTIIASQPKQIFLMIGINDLINSKKSVIEILESYQEILQEFQEKTPHTEIFIQSVLPVHNKIYIYWHDNKNIINLNLGLQKLAQKFNYKYIDLFSKLIDSENQLDVKYTVDGLHLNGHAYLVWKSVIEKYLATSEIQKS</sequence>
<organism evidence="3 4">
    <name type="scientific">Chlorogloeopsis fritschii PCC 6912</name>
    <dbReference type="NCBI Taxonomy" id="211165"/>
    <lineage>
        <taxon>Bacteria</taxon>
        <taxon>Bacillati</taxon>
        <taxon>Cyanobacteriota</taxon>
        <taxon>Cyanophyceae</taxon>
        <taxon>Nostocales</taxon>
        <taxon>Chlorogloeopsidaceae</taxon>
        <taxon>Chlorogloeopsis</taxon>
    </lineage>
</organism>
<dbReference type="STRING" id="211165.GCA_000317285_03080"/>
<dbReference type="SUPFAM" id="SSF52266">
    <property type="entry name" value="SGNH hydrolase"/>
    <property type="match status" value="1"/>
</dbReference>
<dbReference type="PANTHER" id="PTHR30383:SF5">
    <property type="entry name" value="SGNH HYDROLASE-TYPE ESTERASE DOMAIN-CONTAINING PROTEIN"/>
    <property type="match status" value="1"/>
</dbReference>
<dbReference type="InterPro" id="IPR013830">
    <property type="entry name" value="SGNH_hydro"/>
</dbReference>
<gene>
    <name evidence="3" type="ORF">PCC6912_10430</name>
</gene>
<keyword evidence="1" id="KW-0812">Transmembrane</keyword>